<feature type="compositionally biased region" description="Basic and acidic residues" evidence="2">
    <location>
        <begin position="42"/>
        <end position="55"/>
    </location>
</feature>
<evidence type="ECO:0000259" key="3">
    <source>
        <dbReference type="Pfam" id="PF05532"/>
    </source>
</evidence>
<proteinExistence type="inferred from homology"/>
<feature type="domain" description="CsbD-like" evidence="3">
    <location>
        <begin position="5"/>
        <end position="56"/>
    </location>
</feature>
<keyword evidence="5" id="KW-1185">Reference proteome</keyword>
<dbReference type="Gene3D" id="1.10.1470.10">
    <property type="entry name" value="YjbJ"/>
    <property type="match status" value="1"/>
</dbReference>
<feature type="compositionally biased region" description="Basic and acidic residues" evidence="2">
    <location>
        <begin position="1"/>
        <end position="35"/>
    </location>
</feature>
<evidence type="ECO:0000313" key="5">
    <source>
        <dbReference type="Proteomes" id="UP001500751"/>
    </source>
</evidence>
<feature type="region of interest" description="Disordered" evidence="2">
    <location>
        <begin position="1"/>
        <end position="98"/>
    </location>
</feature>
<sequence length="98" mass="10359">MGIADKVKHTAEDLKGKAKETVGKVTNNDDLRAEGQADQDEAQAKHAADKAKDSAENLGQKAKGKVEEVAGAVTGDDRQEAKGKGEQVAADVKQKFNK</sequence>
<dbReference type="InterPro" id="IPR050423">
    <property type="entry name" value="UPF0337_stress_rsp"/>
</dbReference>
<accession>A0ABP5H7S1</accession>
<dbReference type="Pfam" id="PF05532">
    <property type="entry name" value="CsbD"/>
    <property type="match status" value="1"/>
</dbReference>
<evidence type="ECO:0000313" key="4">
    <source>
        <dbReference type="EMBL" id="GAA2067667.1"/>
    </source>
</evidence>
<evidence type="ECO:0000256" key="1">
    <source>
        <dbReference type="ARBA" id="ARBA00009129"/>
    </source>
</evidence>
<dbReference type="SUPFAM" id="SSF69047">
    <property type="entry name" value="Hypothetical protein YjbJ"/>
    <property type="match status" value="2"/>
</dbReference>
<dbReference type="Proteomes" id="UP001500751">
    <property type="component" value="Unassembled WGS sequence"/>
</dbReference>
<gene>
    <name evidence="4" type="ORF">GCM10009839_94230</name>
</gene>
<dbReference type="InterPro" id="IPR008462">
    <property type="entry name" value="CsbD"/>
</dbReference>
<comment type="similarity">
    <text evidence="1">Belongs to the UPF0337 (CsbD) family.</text>
</comment>
<feature type="compositionally biased region" description="Basic and acidic residues" evidence="2">
    <location>
        <begin position="75"/>
        <end position="85"/>
    </location>
</feature>
<organism evidence="4 5">
    <name type="scientific">Catenulispora yoronensis</name>
    <dbReference type="NCBI Taxonomy" id="450799"/>
    <lineage>
        <taxon>Bacteria</taxon>
        <taxon>Bacillati</taxon>
        <taxon>Actinomycetota</taxon>
        <taxon>Actinomycetes</taxon>
        <taxon>Catenulisporales</taxon>
        <taxon>Catenulisporaceae</taxon>
        <taxon>Catenulispora</taxon>
    </lineage>
</organism>
<protein>
    <recommendedName>
        <fullName evidence="3">CsbD-like domain-containing protein</fullName>
    </recommendedName>
</protein>
<name>A0ABP5H7S1_9ACTN</name>
<comment type="caution">
    <text evidence="4">The sequence shown here is derived from an EMBL/GenBank/DDBJ whole genome shotgun (WGS) entry which is preliminary data.</text>
</comment>
<dbReference type="EMBL" id="BAAAQN010000126">
    <property type="protein sequence ID" value="GAA2067667.1"/>
    <property type="molecule type" value="Genomic_DNA"/>
</dbReference>
<evidence type="ECO:0000256" key="2">
    <source>
        <dbReference type="SAM" id="MobiDB-lite"/>
    </source>
</evidence>
<dbReference type="InterPro" id="IPR036629">
    <property type="entry name" value="YjbJ_sf"/>
</dbReference>
<dbReference type="PANTHER" id="PTHR34977">
    <property type="entry name" value="UPF0337 PROTEIN YJBJ"/>
    <property type="match status" value="1"/>
</dbReference>
<dbReference type="PANTHER" id="PTHR34977:SF1">
    <property type="entry name" value="UPF0337 PROTEIN YJBJ"/>
    <property type="match status" value="1"/>
</dbReference>
<reference evidence="5" key="1">
    <citation type="journal article" date="2019" name="Int. J. Syst. Evol. Microbiol.">
        <title>The Global Catalogue of Microorganisms (GCM) 10K type strain sequencing project: providing services to taxonomists for standard genome sequencing and annotation.</title>
        <authorList>
            <consortium name="The Broad Institute Genomics Platform"/>
            <consortium name="The Broad Institute Genome Sequencing Center for Infectious Disease"/>
            <person name="Wu L."/>
            <person name="Ma J."/>
        </authorList>
    </citation>
    <scope>NUCLEOTIDE SEQUENCE [LARGE SCALE GENOMIC DNA]</scope>
    <source>
        <strain evidence="5">JCM 16014</strain>
    </source>
</reference>